<dbReference type="CDD" id="cd08249">
    <property type="entry name" value="enoyl_reductase_like"/>
    <property type="match status" value="1"/>
</dbReference>
<evidence type="ECO:0000256" key="1">
    <source>
        <dbReference type="ARBA" id="ARBA00008072"/>
    </source>
</evidence>
<dbReference type="InterPro" id="IPR011032">
    <property type="entry name" value="GroES-like_sf"/>
</dbReference>
<evidence type="ECO:0000256" key="2">
    <source>
        <dbReference type="ARBA" id="ARBA00023002"/>
    </source>
</evidence>
<evidence type="ECO:0000313" key="5">
    <source>
        <dbReference type="Proteomes" id="UP000722485"/>
    </source>
</evidence>
<dbReference type="InterPro" id="IPR020843">
    <property type="entry name" value="ER"/>
</dbReference>
<name>A0A9P5LAB6_9HYPO</name>
<sequence length="357" mass="37955">MTTSSTHIAALLPATAKDLVLEKRQTPSPGAGEVLIRNHVIAINPVDWKRQTWGFRISAYPAVLGADVCGIVTDVGSSVTAFKPGDRVFSLAHSFCSGNNDHGAFQDYTVTNAAATGSLPKDISFQQGATLPTAVGTACMALFDVLDLPRPSIKKHASQVDSSSEPSPLSPTSILVWGGASSAGSMTIQIARLAGLTVFATASERHHAYLRSLGASVLVDYHSPTVVEDLIAAAERAGTQISHAVDTISAPQTLAPVVQILSRSTAANKKLAHTVGWPADLPKSDNIENQWVAADDLWERRQDLSVWLYNEAMPEWLEQGDIMPARYRVIDGGLSGLQGALDELKKGVSGEKLVVEV</sequence>
<dbReference type="AlphaFoldDB" id="A0A9P5LAB6"/>
<organism evidence="4 5">
    <name type="scientific">Cylindrodendrum hubeiense</name>
    <dbReference type="NCBI Taxonomy" id="595255"/>
    <lineage>
        <taxon>Eukaryota</taxon>
        <taxon>Fungi</taxon>
        <taxon>Dikarya</taxon>
        <taxon>Ascomycota</taxon>
        <taxon>Pezizomycotina</taxon>
        <taxon>Sordariomycetes</taxon>
        <taxon>Hypocreomycetidae</taxon>
        <taxon>Hypocreales</taxon>
        <taxon>Nectriaceae</taxon>
        <taxon>Cylindrodendrum</taxon>
    </lineage>
</organism>
<comment type="caution">
    <text evidence="4">The sequence shown here is derived from an EMBL/GenBank/DDBJ whole genome shotgun (WGS) entry which is preliminary data.</text>
</comment>
<feature type="domain" description="Enoyl reductase (ER)" evidence="3">
    <location>
        <begin position="14"/>
        <end position="355"/>
    </location>
</feature>
<dbReference type="Gene3D" id="3.90.180.10">
    <property type="entry name" value="Medium-chain alcohol dehydrogenases, catalytic domain"/>
    <property type="match status" value="1"/>
</dbReference>
<evidence type="ECO:0000259" key="3">
    <source>
        <dbReference type="SMART" id="SM00829"/>
    </source>
</evidence>
<dbReference type="InterPro" id="IPR036291">
    <property type="entry name" value="NAD(P)-bd_dom_sf"/>
</dbReference>
<evidence type="ECO:0000313" key="4">
    <source>
        <dbReference type="EMBL" id="KAF7548537.1"/>
    </source>
</evidence>
<comment type="similarity">
    <text evidence="1">Belongs to the zinc-containing alcohol dehydrogenase family.</text>
</comment>
<dbReference type="PANTHER" id="PTHR45348:SF2">
    <property type="entry name" value="ZINC-TYPE ALCOHOL DEHYDROGENASE-LIKE PROTEIN C2E1P3.01"/>
    <property type="match status" value="1"/>
</dbReference>
<dbReference type="GO" id="GO:0016651">
    <property type="term" value="F:oxidoreductase activity, acting on NAD(P)H"/>
    <property type="evidence" value="ECO:0007669"/>
    <property type="project" value="InterPro"/>
</dbReference>
<dbReference type="InterPro" id="IPR013149">
    <property type="entry name" value="ADH-like_C"/>
</dbReference>
<dbReference type="Pfam" id="PF08240">
    <property type="entry name" value="ADH_N"/>
    <property type="match status" value="1"/>
</dbReference>
<keyword evidence="2" id="KW-0560">Oxidoreductase</keyword>
<dbReference type="Pfam" id="PF00107">
    <property type="entry name" value="ADH_zinc_N"/>
    <property type="match status" value="1"/>
</dbReference>
<protein>
    <recommendedName>
        <fullName evidence="3">Enoyl reductase (ER) domain-containing protein</fullName>
    </recommendedName>
</protein>
<proteinExistence type="inferred from homology"/>
<gene>
    <name evidence="4" type="ORF">G7Z17_g6996</name>
</gene>
<dbReference type="EMBL" id="JAANBB010000145">
    <property type="protein sequence ID" value="KAF7548537.1"/>
    <property type="molecule type" value="Genomic_DNA"/>
</dbReference>
<dbReference type="OrthoDB" id="10257049at2759"/>
<keyword evidence="5" id="KW-1185">Reference proteome</keyword>
<dbReference type="Proteomes" id="UP000722485">
    <property type="component" value="Unassembled WGS sequence"/>
</dbReference>
<dbReference type="SMART" id="SM00829">
    <property type="entry name" value="PKS_ER"/>
    <property type="match status" value="1"/>
</dbReference>
<dbReference type="SUPFAM" id="SSF50129">
    <property type="entry name" value="GroES-like"/>
    <property type="match status" value="1"/>
</dbReference>
<dbReference type="InterPro" id="IPR047122">
    <property type="entry name" value="Trans-enoyl_RdTase-like"/>
</dbReference>
<dbReference type="SUPFAM" id="SSF51735">
    <property type="entry name" value="NAD(P)-binding Rossmann-fold domains"/>
    <property type="match status" value="1"/>
</dbReference>
<reference evidence="4" key="1">
    <citation type="submission" date="2020-03" db="EMBL/GenBank/DDBJ databases">
        <title>Draft Genome Sequence of Cylindrodendrum hubeiense.</title>
        <authorList>
            <person name="Buettner E."/>
            <person name="Kellner H."/>
        </authorList>
    </citation>
    <scope>NUCLEOTIDE SEQUENCE</scope>
    <source>
        <strain evidence="4">IHI 201604</strain>
    </source>
</reference>
<accession>A0A9P5LAB6</accession>
<dbReference type="PANTHER" id="PTHR45348">
    <property type="entry name" value="HYPOTHETICAL OXIDOREDUCTASE (EUROFUNG)"/>
    <property type="match status" value="1"/>
</dbReference>
<dbReference type="InterPro" id="IPR013154">
    <property type="entry name" value="ADH-like_N"/>
</dbReference>
<dbReference type="Gene3D" id="3.40.50.720">
    <property type="entry name" value="NAD(P)-binding Rossmann-like Domain"/>
    <property type="match status" value="1"/>
</dbReference>